<dbReference type="GO" id="GO:0006508">
    <property type="term" value="P:proteolysis"/>
    <property type="evidence" value="ECO:0007669"/>
    <property type="project" value="UniProtKB-KW"/>
</dbReference>
<dbReference type="InterPro" id="IPR005320">
    <property type="entry name" value="Peptidase_S51"/>
</dbReference>
<sequence length="250" mass="27317">MAGKVAPRCLLISNSTTHPTGYLDHCAEAMTTFLKASNVSSVLFIPFALKDCDAYTAKARDRFKLMGFDVKGLHECDDKIAAVNEAESIFVGGGNTFRLLNLLYKHNVVDAIRARVAGGMPYMGASAGTNVACKSIRTTNDMPIVQPPSFEALALVPIQINPHYLEPDPNSTHKGETRRERLEQFLEDNTTPVLGDKWTVEGKNLPIRVFLHGKDMQTFAVGDDVSFLQEEAKKAAAAEQADPAPKKPKV</sequence>
<dbReference type="InParanoid" id="F2TZB2"/>
<organism evidence="7">
    <name type="scientific">Salpingoeca rosetta (strain ATCC 50818 / BSB-021)</name>
    <dbReference type="NCBI Taxonomy" id="946362"/>
    <lineage>
        <taxon>Eukaryota</taxon>
        <taxon>Choanoflagellata</taxon>
        <taxon>Craspedida</taxon>
        <taxon>Salpingoecidae</taxon>
        <taxon>Salpingoeca</taxon>
    </lineage>
</organism>
<gene>
    <name evidence="6" type="ORF">PTSG_01910</name>
</gene>
<dbReference type="MEROPS" id="S51.002"/>
<dbReference type="STRING" id="946362.F2TZB2"/>
<reference evidence="6" key="1">
    <citation type="submission" date="2009-08" db="EMBL/GenBank/DDBJ databases">
        <title>Annotation of Salpingoeca rosetta.</title>
        <authorList>
            <consortium name="The Broad Institute Genome Sequencing Platform"/>
            <person name="Russ C."/>
            <person name="Cuomo C."/>
            <person name="Burger G."/>
            <person name="Gray M.W."/>
            <person name="Holland P.W.H."/>
            <person name="King N."/>
            <person name="Lang F.B.F."/>
            <person name="Roger A.J."/>
            <person name="Ruiz-Trillo I."/>
            <person name="Young S.K."/>
            <person name="Zeng Q."/>
            <person name="Gargeya S."/>
            <person name="Alvarado L."/>
            <person name="Berlin A."/>
            <person name="Chapman S.B."/>
            <person name="Chen Z."/>
            <person name="Freedman E."/>
            <person name="Gellesch M."/>
            <person name="Goldberg J."/>
            <person name="Griggs A."/>
            <person name="Gujja S."/>
            <person name="Heilman E."/>
            <person name="Heiman D."/>
            <person name="Howarth C."/>
            <person name="Mehta T."/>
            <person name="Neiman D."/>
            <person name="Pearson M."/>
            <person name="Roberts A."/>
            <person name="Saif S."/>
            <person name="Shea T."/>
            <person name="Shenoy N."/>
            <person name="Sisk P."/>
            <person name="Stolte C."/>
            <person name="Sykes S."/>
            <person name="White J."/>
            <person name="Yandava C."/>
            <person name="Haas B."/>
            <person name="Nusbaum C."/>
            <person name="Birren B."/>
        </authorList>
    </citation>
    <scope>NUCLEOTIDE SEQUENCE [LARGE SCALE GENOMIC DNA]</scope>
    <source>
        <strain evidence="6">ATCC 50818</strain>
    </source>
</reference>
<keyword evidence="2" id="KW-0645">Protease</keyword>
<dbReference type="OrthoDB" id="10052168at2759"/>
<evidence type="ECO:0000256" key="4">
    <source>
        <dbReference type="ARBA" id="ARBA00022825"/>
    </source>
</evidence>
<protein>
    <submittedName>
        <fullName evidence="6">Peptidase E</fullName>
    </submittedName>
</protein>
<dbReference type="CDD" id="cd03146">
    <property type="entry name" value="GAT1_Peptidase_E"/>
    <property type="match status" value="1"/>
</dbReference>
<evidence type="ECO:0000256" key="2">
    <source>
        <dbReference type="ARBA" id="ARBA00022670"/>
    </source>
</evidence>
<dbReference type="OMA" id="PWGYAVE"/>
<dbReference type="GO" id="GO:0008236">
    <property type="term" value="F:serine-type peptidase activity"/>
    <property type="evidence" value="ECO:0007669"/>
    <property type="project" value="UniProtKB-KW"/>
</dbReference>
<evidence type="ECO:0000256" key="5">
    <source>
        <dbReference type="SAM" id="MobiDB-lite"/>
    </source>
</evidence>
<dbReference type="AlphaFoldDB" id="F2TZB2"/>
<dbReference type="EMBL" id="GL832957">
    <property type="protein sequence ID" value="EGD78936.1"/>
    <property type="molecule type" value="Genomic_DNA"/>
</dbReference>
<keyword evidence="4" id="KW-0720">Serine protease</keyword>
<dbReference type="PANTHER" id="PTHR20842">
    <property type="entry name" value="PROTEASE S51 ALPHA-ASPARTYL DIPEPTIDASE"/>
    <property type="match status" value="1"/>
</dbReference>
<evidence type="ECO:0000256" key="3">
    <source>
        <dbReference type="ARBA" id="ARBA00022801"/>
    </source>
</evidence>
<proteinExistence type="inferred from homology"/>
<evidence type="ECO:0000313" key="6">
    <source>
        <dbReference type="EMBL" id="EGD78936.1"/>
    </source>
</evidence>
<comment type="similarity">
    <text evidence="1">Belongs to the peptidase S51 family.</text>
</comment>
<accession>F2TZB2</accession>
<dbReference type="RefSeq" id="XP_004997892.1">
    <property type="nucleotide sequence ID" value="XM_004997835.1"/>
</dbReference>
<dbReference type="GeneID" id="16078487"/>
<dbReference type="InterPro" id="IPR029062">
    <property type="entry name" value="Class_I_gatase-like"/>
</dbReference>
<dbReference type="Pfam" id="PF03575">
    <property type="entry name" value="Peptidase_S51"/>
    <property type="match status" value="1"/>
</dbReference>
<dbReference type="Proteomes" id="UP000007799">
    <property type="component" value="Unassembled WGS sequence"/>
</dbReference>
<name>F2TZB2_SALR5</name>
<evidence type="ECO:0000313" key="7">
    <source>
        <dbReference type="Proteomes" id="UP000007799"/>
    </source>
</evidence>
<keyword evidence="3" id="KW-0378">Hydrolase</keyword>
<dbReference type="SUPFAM" id="SSF52317">
    <property type="entry name" value="Class I glutamine amidotransferase-like"/>
    <property type="match status" value="1"/>
</dbReference>
<dbReference type="Gene3D" id="3.40.50.880">
    <property type="match status" value="1"/>
</dbReference>
<dbReference type="PANTHER" id="PTHR20842:SF0">
    <property type="entry name" value="ALPHA-ASPARTYL DIPEPTIDASE"/>
    <property type="match status" value="1"/>
</dbReference>
<keyword evidence="7" id="KW-1185">Reference proteome</keyword>
<dbReference type="KEGG" id="sre:PTSG_01910"/>
<evidence type="ECO:0000256" key="1">
    <source>
        <dbReference type="ARBA" id="ARBA00006534"/>
    </source>
</evidence>
<dbReference type="NCBIfam" id="NF003642">
    <property type="entry name" value="PRK05282.1"/>
    <property type="match status" value="1"/>
</dbReference>
<dbReference type="eggNOG" id="ENOG502QR7X">
    <property type="taxonomic scope" value="Eukaryota"/>
</dbReference>
<feature type="region of interest" description="Disordered" evidence="5">
    <location>
        <begin position="231"/>
        <end position="250"/>
    </location>
</feature>